<comment type="caution">
    <text evidence="1">The sequence shown here is derived from an EMBL/GenBank/DDBJ whole genome shotgun (WGS) entry which is preliminary data.</text>
</comment>
<dbReference type="EMBL" id="JANPWB010000015">
    <property type="protein sequence ID" value="KAJ1087119.1"/>
    <property type="molecule type" value="Genomic_DNA"/>
</dbReference>
<dbReference type="AlphaFoldDB" id="A0AAV7L9F5"/>
<gene>
    <name evidence="1" type="ORF">NDU88_000313</name>
</gene>
<organism evidence="1 2">
    <name type="scientific">Pleurodeles waltl</name>
    <name type="common">Iberian ribbed newt</name>
    <dbReference type="NCBI Taxonomy" id="8319"/>
    <lineage>
        <taxon>Eukaryota</taxon>
        <taxon>Metazoa</taxon>
        <taxon>Chordata</taxon>
        <taxon>Craniata</taxon>
        <taxon>Vertebrata</taxon>
        <taxon>Euteleostomi</taxon>
        <taxon>Amphibia</taxon>
        <taxon>Batrachia</taxon>
        <taxon>Caudata</taxon>
        <taxon>Salamandroidea</taxon>
        <taxon>Salamandridae</taxon>
        <taxon>Pleurodelinae</taxon>
        <taxon>Pleurodeles</taxon>
    </lineage>
</organism>
<accession>A0AAV7L9F5</accession>
<protein>
    <submittedName>
        <fullName evidence="1">Uncharacterized protein</fullName>
    </submittedName>
</protein>
<evidence type="ECO:0000313" key="2">
    <source>
        <dbReference type="Proteomes" id="UP001066276"/>
    </source>
</evidence>
<name>A0AAV7L9F5_PLEWA</name>
<dbReference type="Proteomes" id="UP001066276">
    <property type="component" value="Chromosome 11"/>
</dbReference>
<proteinExistence type="predicted"/>
<evidence type="ECO:0000313" key="1">
    <source>
        <dbReference type="EMBL" id="KAJ1087119.1"/>
    </source>
</evidence>
<reference evidence="1" key="1">
    <citation type="journal article" date="2022" name="bioRxiv">
        <title>Sequencing and chromosome-scale assembly of the giantPleurodeles waltlgenome.</title>
        <authorList>
            <person name="Brown T."/>
            <person name="Elewa A."/>
            <person name="Iarovenko S."/>
            <person name="Subramanian E."/>
            <person name="Araus A.J."/>
            <person name="Petzold A."/>
            <person name="Susuki M."/>
            <person name="Suzuki K.-i.T."/>
            <person name="Hayashi T."/>
            <person name="Toyoda A."/>
            <person name="Oliveira C."/>
            <person name="Osipova E."/>
            <person name="Leigh N.D."/>
            <person name="Simon A."/>
            <person name="Yun M.H."/>
        </authorList>
    </citation>
    <scope>NUCLEOTIDE SEQUENCE</scope>
    <source>
        <strain evidence="1">20211129_DDA</strain>
        <tissue evidence="1">Liver</tissue>
    </source>
</reference>
<sequence>MCVRVCLQYVRALFSLKYESAWSAPGVRPGVGMWRPCKPDLCLVPCKGFLALFTCNKSLSRNSVPLVSFRSEGRTPEGASEAHHFHSVGTSLGLRHRVHPLFRAPALRRRGLHSCGLSLSGAPPGCNTCRGRWEEGFSISSLAEDPLCVTGIVQIIQRGYALPFIFSLLHFPPMHEEILEAHLTILMQRINRILSMGAIKRVPDA</sequence>
<keyword evidence="2" id="KW-1185">Reference proteome</keyword>